<organism evidence="2">
    <name type="scientific">bioreactor metagenome</name>
    <dbReference type="NCBI Taxonomy" id="1076179"/>
    <lineage>
        <taxon>unclassified sequences</taxon>
        <taxon>metagenomes</taxon>
        <taxon>ecological metagenomes</taxon>
    </lineage>
</organism>
<evidence type="ECO:0000313" key="2">
    <source>
        <dbReference type="EMBL" id="MPM08681.1"/>
    </source>
</evidence>
<dbReference type="AlphaFoldDB" id="A0A644WYK4"/>
<dbReference type="GO" id="GO:0008233">
    <property type="term" value="F:peptidase activity"/>
    <property type="evidence" value="ECO:0007669"/>
    <property type="project" value="InterPro"/>
</dbReference>
<dbReference type="GO" id="GO:0006508">
    <property type="term" value="P:proteolysis"/>
    <property type="evidence" value="ECO:0007669"/>
    <property type="project" value="InterPro"/>
</dbReference>
<dbReference type="PANTHER" id="PTHR34385:SF1">
    <property type="entry name" value="PEPTIDOGLYCAN L-ALANYL-D-GLUTAMATE ENDOPEPTIDASE CWLK"/>
    <property type="match status" value="1"/>
</dbReference>
<dbReference type="InterPro" id="IPR009045">
    <property type="entry name" value="Zn_M74/Hedgehog-like"/>
</dbReference>
<dbReference type="PANTHER" id="PTHR34385">
    <property type="entry name" value="D-ALANYL-D-ALANINE CARBOXYPEPTIDASE"/>
    <property type="match status" value="1"/>
</dbReference>
<reference evidence="2" key="1">
    <citation type="submission" date="2019-08" db="EMBL/GenBank/DDBJ databases">
        <authorList>
            <person name="Kucharzyk K."/>
            <person name="Murdoch R.W."/>
            <person name="Higgins S."/>
            <person name="Loffler F."/>
        </authorList>
    </citation>
    <scope>NUCLEOTIDE SEQUENCE</scope>
</reference>
<gene>
    <name evidence="2" type="ORF">SDC9_54995</name>
</gene>
<dbReference type="InterPro" id="IPR003709">
    <property type="entry name" value="VanY-like_core_dom"/>
</dbReference>
<dbReference type="EMBL" id="VSSQ01001479">
    <property type="protein sequence ID" value="MPM08681.1"/>
    <property type="molecule type" value="Genomic_DNA"/>
</dbReference>
<dbReference type="Pfam" id="PF02557">
    <property type="entry name" value="VanY"/>
    <property type="match status" value="1"/>
</dbReference>
<dbReference type="SUPFAM" id="SSF55166">
    <property type="entry name" value="Hedgehog/DD-peptidase"/>
    <property type="match status" value="1"/>
</dbReference>
<proteinExistence type="predicted"/>
<dbReference type="CDD" id="cd14847">
    <property type="entry name" value="DD-carboxypeptidase_like"/>
    <property type="match status" value="1"/>
</dbReference>
<name>A0A644WYK4_9ZZZZ</name>
<sequence length="229" mass="26049">MKKIKTFIVALALSFPLAAQVVTSPGPLDSALVEKAKFDTIAKKFLLGKYNPAKEDGFSLISSKYTAKTGIYLRTEVYNAFIAMCDSALKDGISLSIVSATRTFDHQKMIWENKWNGRQYVGGKLLNVAYPDEVERALVILKYSSMPGTSRHHWGTDIDINSVDPAYFKTAIGIKVLQWLESHAHYFGFCRPYTPFGPTRSKGFQPEEWHWSYIPIAYRFQQTYKNQIK</sequence>
<evidence type="ECO:0000259" key="1">
    <source>
        <dbReference type="Pfam" id="PF02557"/>
    </source>
</evidence>
<protein>
    <recommendedName>
        <fullName evidence="1">D-alanyl-D-alanine carboxypeptidase-like core domain-containing protein</fullName>
    </recommendedName>
</protein>
<dbReference type="InterPro" id="IPR052179">
    <property type="entry name" value="DD-CPase-like"/>
</dbReference>
<feature type="domain" description="D-alanyl-D-alanine carboxypeptidase-like core" evidence="1">
    <location>
        <begin position="71"/>
        <end position="215"/>
    </location>
</feature>
<dbReference type="Gene3D" id="3.30.1380.10">
    <property type="match status" value="1"/>
</dbReference>
<comment type="caution">
    <text evidence="2">The sequence shown here is derived from an EMBL/GenBank/DDBJ whole genome shotgun (WGS) entry which is preliminary data.</text>
</comment>
<accession>A0A644WYK4</accession>